<organism evidence="2 3">
    <name type="scientific">Mycolicibacterium mucogenicum</name>
    <name type="common">Mycobacterium mucogenicum</name>
    <dbReference type="NCBI Taxonomy" id="56689"/>
    <lineage>
        <taxon>Bacteria</taxon>
        <taxon>Bacillati</taxon>
        <taxon>Actinomycetota</taxon>
        <taxon>Actinomycetes</taxon>
        <taxon>Mycobacteriales</taxon>
        <taxon>Mycobacteriaceae</taxon>
        <taxon>Mycolicibacterium</taxon>
    </lineage>
</organism>
<dbReference type="RefSeq" id="WP_133426836.1">
    <property type="nucleotide sequence ID" value="NZ_SDLO01000009.1"/>
</dbReference>
<gene>
    <name evidence="2" type="ORF">EUA03_12870</name>
</gene>
<dbReference type="InterPro" id="IPR012348">
    <property type="entry name" value="RNR-like"/>
</dbReference>
<dbReference type="Pfam" id="PF11583">
    <property type="entry name" value="AurF"/>
    <property type="match status" value="1"/>
</dbReference>
<feature type="transmembrane region" description="Helical" evidence="1">
    <location>
        <begin position="165"/>
        <end position="186"/>
    </location>
</feature>
<keyword evidence="1" id="KW-0472">Membrane</keyword>
<accession>A0A4R5WFQ3</accession>
<keyword evidence="1" id="KW-0812">Transmembrane</keyword>
<dbReference type="Gene3D" id="1.10.620.20">
    <property type="entry name" value="Ribonucleotide Reductase, subunit A"/>
    <property type="match status" value="1"/>
</dbReference>
<feature type="transmembrane region" description="Helical" evidence="1">
    <location>
        <begin position="346"/>
        <end position="368"/>
    </location>
</feature>
<dbReference type="GO" id="GO:0016491">
    <property type="term" value="F:oxidoreductase activity"/>
    <property type="evidence" value="ECO:0007669"/>
    <property type="project" value="InterPro"/>
</dbReference>
<proteinExistence type="predicted"/>
<evidence type="ECO:0000256" key="1">
    <source>
        <dbReference type="SAM" id="Phobius"/>
    </source>
</evidence>
<dbReference type="Proteomes" id="UP000294929">
    <property type="component" value="Unassembled WGS sequence"/>
</dbReference>
<name>A0A4R5WFQ3_MYCMU</name>
<evidence type="ECO:0000313" key="3">
    <source>
        <dbReference type="Proteomes" id="UP000294929"/>
    </source>
</evidence>
<dbReference type="EMBL" id="SDLO01000009">
    <property type="protein sequence ID" value="TDK89013.1"/>
    <property type="molecule type" value="Genomic_DNA"/>
</dbReference>
<keyword evidence="1" id="KW-1133">Transmembrane helix</keyword>
<feature type="transmembrane region" description="Helical" evidence="1">
    <location>
        <begin position="375"/>
        <end position="392"/>
    </location>
</feature>
<protein>
    <submittedName>
        <fullName evidence="2">Diiron oxygenase</fullName>
    </submittedName>
</protein>
<evidence type="ECO:0000313" key="2">
    <source>
        <dbReference type="EMBL" id="TDK89013.1"/>
    </source>
</evidence>
<sequence>MTVGFTAPTAAESTRSHLNTDTAVGLDTDIAAALCRASTHRGFDPFIDIDWDAAENALDPDDARWQLDSDIAPLAATDWYAQQPLERRVAMGRWLAANILKVTLQFEMMLIRGVIHHAGTLPNGSVVFQYLLHELTDECHHIQMFQEFVNRTGADVPGMRRGSRFFGPILGFLGGYANIFLFIGVLCGEQPLHFQQTLQHRGSAGVPPLLNKVTSIHLAEEARHISFANHYLAQRIPAAGRLRRCCYAMAFPIYLRWLIGEMIAPPRAFARQFGVPRRVFKAAYWRSARSRQMLAESAADVRLAADDLGLRTVWTRWLWRLLGIDGRLPRYRSEPDRSQSCARTSFGATVMWSRIAAAAIAAGVAMAATPVGLRIITVAAVGTAVWASYHLLRTRRGGVVGNQPFEWPRLAVWIAVCSSMIPAGGLIGLALVVLSILAVAEFMPGL</sequence>
<reference evidence="2 3" key="1">
    <citation type="submission" date="2019-01" db="EMBL/GenBank/DDBJ databases">
        <title>High-quality-draft genome sequences of five non-tuberculosis mycobacteriaceae isolated from a nosocomial environment.</title>
        <authorList>
            <person name="Tiago I."/>
            <person name="Alarico S."/>
            <person name="Pereira S.G."/>
            <person name="Coelho C."/>
            <person name="Maranha A."/>
            <person name="Empadinhas N."/>
        </authorList>
    </citation>
    <scope>NUCLEOTIDE SEQUENCE [LARGE SCALE GENOMIC DNA]</scope>
    <source>
        <strain evidence="2 3">24AIII</strain>
    </source>
</reference>
<comment type="caution">
    <text evidence="2">The sequence shown here is derived from an EMBL/GenBank/DDBJ whole genome shotgun (WGS) entry which is preliminary data.</text>
</comment>
<feature type="transmembrane region" description="Helical" evidence="1">
    <location>
        <begin position="412"/>
        <end position="440"/>
    </location>
</feature>
<dbReference type="AlphaFoldDB" id="A0A4R5WFQ3"/>
<dbReference type="InterPro" id="IPR025859">
    <property type="entry name" value="AurF/CmlI"/>
</dbReference>